<accession>A0A2J0U7H9</accession>
<protein>
    <submittedName>
        <fullName evidence="1">Uncharacterized protein</fullName>
    </submittedName>
</protein>
<gene>
    <name evidence="1" type="ORF">B9Y64_17375</name>
</gene>
<dbReference type="RefSeq" id="WP_100441803.1">
    <property type="nucleotide sequence ID" value="NZ_CBCPIZ010000008.1"/>
</dbReference>
<organism evidence="1 2">
    <name type="scientific">Stenotrophomonas maltophilia</name>
    <name type="common">Pseudomonas maltophilia</name>
    <name type="synonym">Xanthomonas maltophilia</name>
    <dbReference type="NCBI Taxonomy" id="40324"/>
    <lineage>
        <taxon>Bacteria</taxon>
        <taxon>Pseudomonadati</taxon>
        <taxon>Pseudomonadota</taxon>
        <taxon>Gammaproteobacteria</taxon>
        <taxon>Lysobacterales</taxon>
        <taxon>Lysobacteraceae</taxon>
        <taxon>Stenotrophomonas</taxon>
        <taxon>Stenotrophomonas maltophilia group</taxon>
    </lineage>
</organism>
<proteinExistence type="predicted"/>
<sequence length="136" mass="14438">MTTPAYPFLHATLGDACATLPEALAIRIEEALSVAGEEPTPPALSFLAELRRIRAVDAANGQPWPETELPPGRRMALARADRAASGLTLLLECLHAVERTRQGGGPDQQLGDNVVDGLLLACRGLSEHVEAQLRPG</sequence>
<dbReference type="AlphaFoldDB" id="A0A2J0U7H9"/>
<reference evidence="1 2" key="1">
    <citation type="journal article" date="2017" name="Front. Microbiol.">
        <title>Double-Face Meets the Bacterial World: The Opportunistic Pathogen Stenotrophomonas maltophilia.</title>
        <authorList>
            <person name="Lira F."/>
            <person name="Berg G."/>
            <person name="Martinez J.L."/>
        </authorList>
    </citation>
    <scope>NUCLEOTIDE SEQUENCE [LARGE SCALE GENOMIC DNA]</scope>
    <source>
        <strain evidence="1 2">EA1</strain>
    </source>
</reference>
<evidence type="ECO:0000313" key="1">
    <source>
        <dbReference type="EMBL" id="PJL25288.1"/>
    </source>
</evidence>
<dbReference type="OrthoDB" id="6041785at2"/>
<name>A0A2J0U7H9_STEMA</name>
<evidence type="ECO:0000313" key="2">
    <source>
        <dbReference type="Proteomes" id="UP000230167"/>
    </source>
</evidence>
<dbReference type="EMBL" id="NEQV01000006">
    <property type="protein sequence ID" value="PJL25288.1"/>
    <property type="molecule type" value="Genomic_DNA"/>
</dbReference>
<comment type="caution">
    <text evidence="1">The sequence shown here is derived from an EMBL/GenBank/DDBJ whole genome shotgun (WGS) entry which is preliminary data.</text>
</comment>
<dbReference type="Proteomes" id="UP000230167">
    <property type="component" value="Unassembled WGS sequence"/>
</dbReference>